<keyword evidence="2" id="KW-1185">Reference proteome</keyword>
<dbReference type="Proteomes" id="UP000184020">
    <property type="component" value="Unassembled WGS sequence"/>
</dbReference>
<dbReference type="EMBL" id="FQWF01000009">
    <property type="protein sequence ID" value="SHG77006.1"/>
    <property type="molecule type" value="Genomic_DNA"/>
</dbReference>
<protein>
    <submittedName>
        <fullName evidence="1">Uncharacterized protein</fullName>
    </submittedName>
</protein>
<accession>A0A1M5MID0</accession>
<evidence type="ECO:0000313" key="1">
    <source>
        <dbReference type="EMBL" id="SHG77006.1"/>
    </source>
</evidence>
<dbReference type="AlphaFoldDB" id="A0A1M5MID0"/>
<evidence type="ECO:0000313" key="2">
    <source>
        <dbReference type="Proteomes" id="UP000184020"/>
    </source>
</evidence>
<reference evidence="2" key="1">
    <citation type="submission" date="2016-11" db="EMBL/GenBank/DDBJ databases">
        <authorList>
            <person name="Varghese N."/>
            <person name="Submissions S."/>
        </authorList>
    </citation>
    <scope>NUCLEOTIDE SEQUENCE [LARGE SCALE GENOMIC DNA]</scope>
    <source>
        <strain evidence="2">DSM 17659</strain>
    </source>
</reference>
<name>A0A1M5MID0_9FLAO</name>
<sequence length="35" mass="3918">MVIITAFMIGMANGMNTGDNFVLKNQNQTEQNKKD</sequence>
<organism evidence="1 2">
    <name type="scientific">Flavobacterium micromati</name>
    <dbReference type="NCBI Taxonomy" id="229205"/>
    <lineage>
        <taxon>Bacteria</taxon>
        <taxon>Pseudomonadati</taxon>
        <taxon>Bacteroidota</taxon>
        <taxon>Flavobacteriia</taxon>
        <taxon>Flavobacteriales</taxon>
        <taxon>Flavobacteriaceae</taxon>
        <taxon>Flavobacterium</taxon>
    </lineage>
</organism>
<proteinExistence type="predicted"/>
<gene>
    <name evidence="1" type="ORF">SAMN05444372_109191</name>
</gene>